<feature type="region of interest" description="Disordered" evidence="1">
    <location>
        <begin position="1"/>
        <end position="64"/>
    </location>
</feature>
<evidence type="ECO:0000313" key="3">
    <source>
        <dbReference type="Proteomes" id="UP000799118"/>
    </source>
</evidence>
<accession>A0A6A4HWX8</accession>
<dbReference type="AlphaFoldDB" id="A0A6A4HWX8"/>
<name>A0A6A4HWX8_9AGAR</name>
<feature type="non-terminal residue" evidence="2">
    <location>
        <position position="64"/>
    </location>
</feature>
<dbReference type="EMBL" id="ML769434">
    <property type="protein sequence ID" value="KAE9402481.1"/>
    <property type="molecule type" value="Genomic_DNA"/>
</dbReference>
<protein>
    <submittedName>
        <fullName evidence="2">Uncharacterized protein</fullName>
    </submittedName>
</protein>
<sequence length="64" mass="6869">MPKPNLRLEDPSNEQEEDDLGTGFSVLSVASSYASSTSPQTPRNSTISKDHRTSKTAVALAHPL</sequence>
<proteinExistence type="predicted"/>
<reference evidence="2" key="1">
    <citation type="journal article" date="2019" name="Environ. Microbiol.">
        <title>Fungal ecological strategies reflected in gene transcription - a case study of two litter decomposers.</title>
        <authorList>
            <person name="Barbi F."/>
            <person name="Kohler A."/>
            <person name="Barry K."/>
            <person name="Baskaran P."/>
            <person name="Daum C."/>
            <person name="Fauchery L."/>
            <person name="Ihrmark K."/>
            <person name="Kuo A."/>
            <person name="LaButti K."/>
            <person name="Lipzen A."/>
            <person name="Morin E."/>
            <person name="Grigoriev I.V."/>
            <person name="Henrissat B."/>
            <person name="Lindahl B."/>
            <person name="Martin F."/>
        </authorList>
    </citation>
    <scope>NUCLEOTIDE SEQUENCE</scope>
    <source>
        <strain evidence="2">JB14</strain>
    </source>
</reference>
<feature type="compositionally biased region" description="Basic and acidic residues" evidence="1">
    <location>
        <begin position="1"/>
        <end position="10"/>
    </location>
</feature>
<feature type="compositionally biased region" description="Acidic residues" evidence="1">
    <location>
        <begin position="11"/>
        <end position="20"/>
    </location>
</feature>
<organism evidence="2 3">
    <name type="scientific">Gymnopus androsaceus JB14</name>
    <dbReference type="NCBI Taxonomy" id="1447944"/>
    <lineage>
        <taxon>Eukaryota</taxon>
        <taxon>Fungi</taxon>
        <taxon>Dikarya</taxon>
        <taxon>Basidiomycota</taxon>
        <taxon>Agaricomycotina</taxon>
        <taxon>Agaricomycetes</taxon>
        <taxon>Agaricomycetidae</taxon>
        <taxon>Agaricales</taxon>
        <taxon>Marasmiineae</taxon>
        <taxon>Omphalotaceae</taxon>
        <taxon>Gymnopus</taxon>
    </lineage>
</organism>
<keyword evidence="3" id="KW-1185">Reference proteome</keyword>
<feature type="compositionally biased region" description="Low complexity" evidence="1">
    <location>
        <begin position="25"/>
        <end position="38"/>
    </location>
</feature>
<evidence type="ECO:0000313" key="2">
    <source>
        <dbReference type="EMBL" id="KAE9402481.1"/>
    </source>
</evidence>
<evidence type="ECO:0000256" key="1">
    <source>
        <dbReference type="SAM" id="MobiDB-lite"/>
    </source>
</evidence>
<gene>
    <name evidence="2" type="ORF">BT96DRAFT_918173</name>
</gene>
<dbReference type="Proteomes" id="UP000799118">
    <property type="component" value="Unassembled WGS sequence"/>
</dbReference>